<sequence length="62" mass="6912">MEKIWAQLTDFSSYGQWNTTHTSFPAALNESPRKLSGLVTRPDRDGQAPRPTRPGGPTRTAR</sequence>
<dbReference type="Proteomes" id="UP000054804">
    <property type="component" value="Unassembled WGS sequence"/>
</dbReference>
<dbReference type="OrthoDB" id="9810827at2"/>
<dbReference type="EMBL" id="LOCL01000035">
    <property type="protein sequence ID" value="KUF17046.1"/>
    <property type="molecule type" value="Genomic_DNA"/>
</dbReference>
<proteinExistence type="predicted"/>
<dbReference type="RefSeq" id="WP_058848892.1">
    <property type="nucleotide sequence ID" value="NZ_LOCL01000035.1"/>
</dbReference>
<organism evidence="2 3">
    <name type="scientific">Streptomyces silvensis</name>
    <dbReference type="NCBI Taxonomy" id="1765722"/>
    <lineage>
        <taxon>Bacteria</taxon>
        <taxon>Bacillati</taxon>
        <taxon>Actinomycetota</taxon>
        <taxon>Actinomycetes</taxon>
        <taxon>Kitasatosporales</taxon>
        <taxon>Streptomycetaceae</taxon>
        <taxon>Streptomyces</taxon>
    </lineage>
</organism>
<evidence type="ECO:0000313" key="3">
    <source>
        <dbReference type="Proteomes" id="UP000054804"/>
    </source>
</evidence>
<reference evidence="2 3" key="1">
    <citation type="submission" date="2015-12" db="EMBL/GenBank/DDBJ databases">
        <title>Draft genome sequence of Streptomyces silvensis ATCC 53525, a producer of novel hormone antagonists.</title>
        <authorList>
            <person name="Johnston C.W."/>
            <person name="Li Y."/>
            <person name="Magarvey N.A."/>
        </authorList>
    </citation>
    <scope>NUCLEOTIDE SEQUENCE [LARGE SCALE GENOMIC DNA]</scope>
    <source>
        <strain evidence="2 3">ATCC 53525</strain>
    </source>
</reference>
<evidence type="ECO:0000256" key="1">
    <source>
        <dbReference type="SAM" id="MobiDB-lite"/>
    </source>
</evidence>
<evidence type="ECO:0000313" key="2">
    <source>
        <dbReference type="EMBL" id="KUF17046.1"/>
    </source>
</evidence>
<gene>
    <name evidence="2" type="ORF">AT728_24480</name>
</gene>
<protein>
    <recommendedName>
        <fullName evidence="4">Polyketide cyclase</fullName>
    </recommendedName>
</protein>
<dbReference type="AlphaFoldDB" id="A0A0W7X2G3"/>
<evidence type="ECO:0008006" key="4">
    <source>
        <dbReference type="Google" id="ProtNLM"/>
    </source>
</evidence>
<feature type="region of interest" description="Disordered" evidence="1">
    <location>
        <begin position="24"/>
        <end position="62"/>
    </location>
</feature>
<comment type="caution">
    <text evidence="2">The sequence shown here is derived from an EMBL/GenBank/DDBJ whole genome shotgun (WGS) entry which is preliminary data.</text>
</comment>
<keyword evidence="3" id="KW-1185">Reference proteome</keyword>
<name>A0A0W7X2G3_9ACTN</name>
<feature type="compositionally biased region" description="Low complexity" evidence="1">
    <location>
        <begin position="48"/>
        <end position="62"/>
    </location>
</feature>
<accession>A0A0W7X2G3</accession>